<keyword evidence="1" id="KW-0812">Transmembrane</keyword>
<dbReference type="Pfam" id="PF04982">
    <property type="entry name" value="TM_HPP"/>
    <property type="match status" value="1"/>
</dbReference>
<evidence type="ECO:0000313" key="4">
    <source>
        <dbReference type="Proteomes" id="UP000307000"/>
    </source>
</evidence>
<reference evidence="3 4" key="1">
    <citation type="submission" date="2018-12" db="EMBL/GenBank/DDBJ databases">
        <title>Complete Genome Sequence of Glutamicibacter creatinolyticus strain LGCM259,isolated from an abscess of a 12-year-old mare in Italy.</title>
        <authorList>
            <person name="Santos R.G."/>
            <person name="Silva A.L."/>
            <person name="Seyffert N."/>
            <person name="Castro T.L.P."/>
            <person name="Attili A.R."/>
            <person name="Rifici C."/>
            <person name="Mazzullo G."/>
            <person name="Brenig B."/>
            <person name="Venanzi F."/>
            <person name="Azevedo V."/>
        </authorList>
    </citation>
    <scope>NUCLEOTIDE SEQUENCE [LARGE SCALE GENOMIC DNA]</scope>
    <source>
        <strain evidence="3 4">LGCM 259</strain>
    </source>
</reference>
<feature type="transmembrane region" description="Helical" evidence="1">
    <location>
        <begin position="101"/>
        <end position="123"/>
    </location>
</feature>
<feature type="transmembrane region" description="Helical" evidence="1">
    <location>
        <begin position="69"/>
        <end position="89"/>
    </location>
</feature>
<organism evidence="3 4">
    <name type="scientific">Glutamicibacter creatinolyticus</name>
    <dbReference type="NCBI Taxonomy" id="162496"/>
    <lineage>
        <taxon>Bacteria</taxon>
        <taxon>Bacillati</taxon>
        <taxon>Actinomycetota</taxon>
        <taxon>Actinomycetes</taxon>
        <taxon>Micrococcales</taxon>
        <taxon>Micrococcaceae</taxon>
        <taxon>Glutamicibacter</taxon>
    </lineage>
</organism>
<dbReference type="AlphaFoldDB" id="A0A5B7WTQ8"/>
<gene>
    <name evidence="3" type="ORF">GcLGCM259_0662</name>
</gene>
<name>A0A5B7WTQ8_9MICC</name>
<keyword evidence="1" id="KW-0472">Membrane</keyword>
<dbReference type="InterPro" id="IPR058581">
    <property type="entry name" value="TM_HPP"/>
</dbReference>
<proteinExistence type="predicted"/>
<evidence type="ECO:0000313" key="3">
    <source>
        <dbReference type="EMBL" id="QCY46423.1"/>
    </source>
</evidence>
<dbReference type="EMBL" id="CP034412">
    <property type="protein sequence ID" value="QCY46423.1"/>
    <property type="molecule type" value="Genomic_DNA"/>
</dbReference>
<dbReference type="RefSeq" id="WP_138925768.1">
    <property type="nucleotide sequence ID" value="NZ_CP034412.1"/>
</dbReference>
<feature type="transmembrane region" description="Helical" evidence="1">
    <location>
        <begin position="149"/>
        <end position="170"/>
    </location>
</feature>
<keyword evidence="1" id="KW-1133">Transmembrane helix</keyword>
<evidence type="ECO:0000256" key="1">
    <source>
        <dbReference type="SAM" id="Phobius"/>
    </source>
</evidence>
<evidence type="ECO:0000259" key="2">
    <source>
        <dbReference type="Pfam" id="PF04982"/>
    </source>
</evidence>
<keyword evidence="4" id="KW-1185">Reference proteome</keyword>
<feature type="transmembrane region" description="Helical" evidence="1">
    <location>
        <begin position="21"/>
        <end position="41"/>
    </location>
</feature>
<protein>
    <submittedName>
        <fullName evidence="3">HPP family protein</fullName>
    </submittedName>
</protein>
<sequence length="178" mass="18080">MPKQAMHARLAESKGRLGSSLYAAILCLLVLAASGGIGLALKSPWLFPSLGPTVMLFFESPQLKSARPANALIGHLVGLAAGAACLYGFGLQHQAATPVGGVSLTHVAAGALSVALTTLVLTWTNKPHPPAGATTLIISLGILSTPAELLSMLGAIIFITVLGWGLNLLLGTKPATGK</sequence>
<dbReference type="KEGG" id="gcr:GcLGCM259_0662"/>
<dbReference type="Proteomes" id="UP000307000">
    <property type="component" value="Chromosome"/>
</dbReference>
<feature type="domain" description="HPP transmembrane region" evidence="2">
    <location>
        <begin position="17"/>
        <end position="143"/>
    </location>
</feature>
<accession>A0A5B7WTQ8</accession>